<name>A0A3S4P3H9_9MAGN</name>
<feature type="domain" description="Trichome birefringence-like C-terminal" evidence="8">
    <location>
        <begin position="143"/>
        <end position="430"/>
    </location>
</feature>
<evidence type="ECO:0000313" key="11">
    <source>
        <dbReference type="Proteomes" id="UP000283530"/>
    </source>
</evidence>
<organism evidence="10 11">
    <name type="scientific">Cinnamomum micranthum f. kanehirae</name>
    <dbReference type="NCBI Taxonomy" id="337451"/>
    <lineage>
        <taxon>Eukaryota</taxon>
        <taxon>Viridiplantae</taxon>
        <taxon>Streptophyta</taxon>
        <taxon>Embryophyta</taxon>
        <taxon>Tracheophyta</taxon>
        <taxon>Spermatophyta</taxon>
        <taxon>Magnoliopsida</taxon>
        <taxon>Magnoliidae</taxon>
        <taxon>Laurales</taxon>
        <taxon>Lauraceae</taxon>
        <taxon>Cinnamomum</taxon>
    </lineage>
</organism>
<evidence type="ECO:0000259" key="9">
    <source>
        <dbReference type="Pfam" id="PF14416"/>
    </source>
</evidence>
<evidence type="ECO:0000256" key="2">
    <source>
        <dbReference type="ARBA" id="ARBA00007727"/>
    </source>
</evidence>
<evidence type="ECO:0000256" key="1">
    <source>
        <dbReference type="ARBA" id="ARBA00004167"/>
    </source>
</evidence>
<keyword evidence="5 7" id="KW-1133">Transmembrane helix</keyword>
<dbReference type="GO" id="GO:0016020">
    <property type="term" value="C:membrane"/>
    <property type="evidence" value="ECO:0007669"/>
    <property type="project" value="UniProtKB-SubCell"/>
</dbReference>
<dbReference type="InterPro" id="IPR025846">
    <property type="entry name" value="TBL_N"/>
</dbReference>
<feature type="transmembrane region" description="Helical" evidence="7">
    <location>
        <begin position="21"/>
        <end position="40"/>
    </location>
</feature>
<comment type="subcellular location">
    <subcellularLocation>
        <location evidence="1">Membrane</location>
        <topology evidence="1">Single-pass membrane protein</topology>
    </subcellularLocation>
</comment>
<dbReference type="PANTHER" id="PTHR32285">
    <property type="entry name" value="PROTEIN TRICHOME BIREFRINGENCE-LIKE 9-RELATED"/>
    <property type="match status" value="1"/>
</dbReference>
<evidence type="ECO:0000259" key="8">
    <source>
        <dbReference type="Pfam" id="PF13839"/>
    </source>
</evidence>
<evidence type="ECO:0000256" key="4">
    <source>
        <dbReference type="ARBA" id="ARBA00022968"/>
    </source>
</evidence>
<evidence type="ECO:0000256" key="3">
    <source>
        <dbReference type="ARBA" id="ARBA00022692"/>
    </source>
</evidence>
<dbReference type="Pfam" id="PF14416">
    <property type="entry name" value="PMR5N"/>
    <property type="match status" value="1"/>
</dbReference>
<proteinExistence type="inferred from homology"/>
<protein>
    <submittedName>
        <fullName evidence="10">Protein trichome birefringence-like protein 19</fullName>
    </submittedName>
</protein>
<dbReference type="AlphaFoldDB" id="A0A3S4P3H9"/>
<comment type="similarity">
    <text evidence="2">Belongs to the PC-esterase family. TBL subfamily.</text>
</comment>
<evidence type="ECO:0000313" key="10">
    <source>
        <dbReference type="EMBL" id="RWR85178.1"/>
    </source>
</evidence>
<evidence type="ECO:0000256" key="6">
    <source>
        <dbReference type="ARBA" id="ARBA00023136"/>
    </source>
</evidence>
<dbReference type="PANTHER" id="PTHR32285:SF48">
    <property type="entry name" value="PROTEIN TRICHOME BIREFRINGENCE-LIKE 19"/>
    <property type="match status" value="1"/>
</dbReference>
<feature type="domain" description="Trichome birefringence-like N-terminal" evidence="9">
    <location>
        <begin position="90"/>
        <end position="142"/>
    </location>
</feature>
<keyword evidence="6 7" id="KW-0472">Membrane</keyword>
<accession>A0A3S4P3H9</accession>
<reference evidence="10 11" key="1">
    <citation type="journal article" date="2019" name="Nat. Plants">
        <title>Stout camphor tree genome fills gaps in understanding of flowering plant genome evolution.</title>
        <authorList>
            <person name="Chaw S.M."/>
            <person name="Liu Y.C."/>
            <person name="Wu Y.W."/>
            <person name="Wang H.Y."/>
            <person name="Lin C.I."/>
            <person name="Wu C.S."/>
            <person name="Ke H.M."/>
            <person name="Chang L.Y."/>
            <person name="Hsu C.Y."/>
            <person name="Yang H.T."/>
            <person name="Sudianto E."/>
            <person name="Hsu M.H."/>
            <person name="Wu K.P."/>
            <person name="Wang L.N."/>
            <person name="Leebens-Mack J.H."/>
            <person name="Tsai I.J."/>
        </authorList>
    </citation>
    <scope>NUCLEOTIDE SEQUENCE [LARGE SCALE GENOMIC DNA]</scope>
    <source>
        <strain evidence="11">cv. Chaw 1501</strain>
        <tissue evidence="10">Young leaves</tissue>
    </source>
</reference>
<evidence type="ECO:0000256" key="5">
    <source>
        <dbReference type="ARBA" id="ARBA00022989"/>
    </source>
</evidence>
<dbReference type="InterPro" id="IPR026057">
    <property type="entry name" value="TBL_C"/>
</dbReference>
<keyword evidence="4" id="KW-0735">Signal-anchor</keyword>
<dbReference type="EMBL" id="QPKB01000005">
    <property type="protein sequence ID" value="RWR85178.1"/>
    <property type="molecule type" value="Genomic_DNA"/>
</dbReference>
<evidence type="ECO:0000256" key="7">
    <source>
        <dbReference type="SAM" id="Phobius"/>
    </source>
</evidence>
<keyword evidence="3 7" id="KW-0812">Transmembrane</keyword>
<dbReference type="Proteomes" id="UP000283530">
    <property type="component" value="Unassembled WGS sequence"/>
</dbReference>
<gene>
    <name evidence="10" type="ORF">CKAN_01403100</name>
</gene>
<keyword evidence="11" id="KW-1185">Reference proteome</keyword>
<dbReference type="GO" id="GO:0016413">
    <property type="term" value="F:O-acetyltransferase activity"/>
    <property type="evidence" value="ECO:0007669"/>
    <property type="project" value="InterPro"/>
</dbReference>
<dbReference type="GO" id="GO:0005794">
    <property type="term" value="C:Golgi apparatus"/>
    <property type="evidence" value="ECO:0007669"/>
    <property type="project" value="TreeGrafter"/>
</dbReference>
<dbReference type="OrthoDB" id="630188at2759"/>
<dbReference type="InterPro" id="IPR029962">
    <property type="entry name" value="TBL"/>
</dbReference>
<sequence>MKLHAIDHHPIGMKTPLQYTPMIVALLTLGIVLLTIIPLYCPQLPPLEWKIFDPSIFSSSSSSSLSSSSSSSSSSSANVSDLKYEKSDEMCDIFTGEWVPDPNAPYYTNETCWAIHDHQNCMKYGRPDTEFLKWRWKPNDCELPLFDPTQFLELLRGKSLAFVGDSVGRNQMQSLICLLSRVEYPIDISPTSDDMSRRWFYFSYNLTIANFWAPFLVRSKDAGANGPTYTGLFNLYLDEFDEDWTTQITEFDYVIISAGHWFFRPTMFYEDGHLVGCHYCLNKNITDLTFRYSYRRAFRTAFHAINSLENFKGITFLRTFSPSHFENGEWDKGGDCVRTRPLKSNEMMLEGLNLEIYRTQVEEFQAAAKEGRKRGLEFRLLNTTQATLLRPDGHPSHHGHSPHANVTMHNDCLHWCLPGPIDAWNDFLLQILKMEGGELSNDKFYK</sequence>
<dbReference type="Pfam" id="PF13839">
    <property type="entry name" value="PC-Esterase"/>
    <property type="match status" value="1"/>
</dbReference>
<comment type="caution">
    <text evidence="10">The sequence shown here is derived from an EMBL/GenBank/DDBJ whole genome shotgun (WGS) entry which is preliminary data.</text>
</comment>